<dbReference type="GO" id="GO:0046872">
    <property type="term" value="F:metal ion binding"/>
    <property type="evidence" value="ECO:0007669"/>
    <property type="project" value="UniProtKB-UniRule"/>
</dbReference>
<feature type="binding site" evidence="17">
    <location>
        <position position="409"/>
    </location>
    <ligand>
        <name>(6S)-NADPHX</name>
        <dbReference type="ChEBI" id="CHEBI:64076"/>
    </ligand>
</feature>
<evidence type="ECO:0000256" key="15">
    <source>
        <dbReference type="ARBA" id="ARBA00048238"/>
    </source>
</evidence>
<dbReference type="CDD" id="cd01171">
    <property type="entry name" value="YXKO-related"/>
    <property type="match status" value="1"/>
</dbReference>
<comment type="catalytic activity">
    <reaction evidence="2 18 19">
        <text>(6R)-NADPHX = (6S)-NADPHX</text>
        <dbReference type="Rhea" id="RHEA:32227"/>
        <dbReference type="ChEBI" id="CHEBI:64076"/>
        <dbReference type="ChEBI" id="CHEBI:64077"/>
        <dbReference type="EC" id="5.1.99.6"/>
    </reaction>
</comment>
<feature type="binding site" evidence="18">
    <location>
        <begin position="69"/>
        <end position="73"/>
    </location>
    <ligand>
        <name>(6S)-NADPHX</name>
        <dbReference type="ChEBI" id="CHEBI:64076"/>
    </ligand>
</feature>
<feature type="binding site" evidence="17">
    <location>
        <position position="265"/>
    </location>
    <ligand>
        <name>(6S)-NADPHX</name>
        <dbReference type="ChEBI" id="CHEBI:64076"/>
    </ligand>
</feature>
<evidence type="ECO:0000256" key="12">
    <source>
        <dbReference type="ARBA" id="ARBA00023239"/>
    </source>
</evidence>
<dbReference type="PANTHER" id="PTHR12592:SF0">
    <property type="entry name" value="ATP-DEPENDENT (S)-NAD(P)H-HYDRATE DEHYDRATASE"/>
    <property type="match status" value="1"/>
</dbReference>
<dbReference type="GO" id="GO:0052855">
    <property type="term" value="F:ADP-dependent NAD(P)H-hydrate dehydratase activity"/>
    <property type="evidence" value="ECO:0007669"/>
    <property type="project" value="UniProtKB-UniRule"/>
</dbReference>
<evidence type="ECO:0000259" key="22">
    <source>
        <dbReference type="PROSITE" id="PS51385"/>
    </source>
</evidence>
<evidence type="ECO:0000313" key="24">
    <source>
        <dbReference type="Proteomes" id="UP000824007"/>
    </source>
</evidence>
<evidence type="ECO:0000256" key="6">
    <source>
        <dbReference type="ARBA" id="ARBA00022741"/>
    </source>
</evidence>
<evidence type="ECO:0000256" key="8">
    <source>
        <dbReference type="ARBA" id="ARBA00022857"/>
    </source>
</evidence>
<comment type="function">
    <text evidence="17">Catalyzes the dehydration of the S-form of NAD(P)HX at the expense of ADP, which is converted to AMP. Together with NAD(P)HX epimerase, which catalyzes the epimerization of the S- and R-forms, the enzyme allows the repair of both epimers of NAD(P)HX, a damaged form of NAD(P)H that is a result of enzymatic or heat-dependent hydration.</text>
</comment>
<evidence type="ECO:0000259" key="21">
    <source>
        <dbReference type="PROSITE" id="PS51383"/>
    </source>
</evidence>
<keyword evidence="7 17" id="KW-0067">ATP-binding</keyword>
<dbReference type="AlphaFoldDB" id="A0A9D1YLG9"/>
<feature type="binding site" evidence="17">
    <location>
        <position position="476"/>
    </location>
    <ligand>
        <name>(6S)-NADPHX</name>
        <dbReference type="ChEBI" id="CHEBI:64076"/>
    </ligand>
</feature>
<dbReference type="GO" id="GO:0005524">
    <property type="term" value="F:ATP binding"/>
    <property type="evidence" value="ECO:0007669"/>
    <property type="project" value="UniProtKB-UniRule"/>
</dbReference>
<dbReference type="InterPro" id="IPR017953">
    <property type="entry name" value="Carbohydrate_kinase_pred_CS"/>
</dbReference>
<dbReference type="Pfam" id="PF01256">
    <property type="entry name" value="Carb_kinase"/>
    <property type="match status" value="1"/>
</dbReference>
<comment type="catalytic activity">
    <reaction evidence="1 18 19">
        <text>(6R)-NADHX = (6S)-NADHX</text>
        <dbReference type="Rhea" id="RHEA:32215"/>
        <dbReference type="ChEBI" id="CHEBI:64074"/>
        <dbReference type="ChEBI" id="CHEBI:64075"/>
        <dbReference type="EC" id="5.1.99.6"/>
    </reaction>
</comment>
<evidence type="ECO:0000256" key="14">
    <source>
        <dbReference type="ARBA" id="ARBA00025153"/>
    </source>
</evidence>
<feature type="domain" description="YjeF C-terminal" evidence="21">
    <location>
        <begin position="230"/>
        <end position="535"/>
    </location>
</feature>
<dbReference type="InterPro" id="IPR029056">
    <property type="entry name" value="Ribokinase-like"/>
</dbReference>
<evidence type="ECO:0000256" key="17">
    <source>
        <dbReference type="HAMAP-Rule" id="MF_01965"/>
    </source>
</evidence>
<dbReference type="Proteomes" id="UP000824007">
    <property type="component" value="Unassembled WGS sequence"/>
</dbReference>
<comment type="cofactor">
    <cofactor evidence="17">
        <name>Mg(2+)</name>
        <dbReference type="ChEBI" id="CHEBI:18420"/>
    </cofactor>
</comment>
<feature type="binding site" evidence="18">
    <location>
        <position position="131"/>
    </location>
    <ligand>
        <name>K(+)</name>
        <dbReference type="ChEBI" id="CHEBI:29103"/>
    </ligand>
</feature>
<dbReference type="PROSITE" id="PS51383">
    <property type="entry name" value="YJEF_C_3"/>
    <property type="match status" value="1"/>
</dbReference>
<comment type="catalytic activity">
    <reaction evidence="16 17 19">
        <text>(6S)-NADPHX + ADP = AMP + phosphate + NADPH + H(+)</text>
        <dbReference type="Rhea" id="RHEA:32235"/>
        <dbReference type="ChEBI" id="CHEBI:15378"/>
        <dbReference type="ChEBI" id="CHEBI:43474"/>
        <dbReference type="ChEBI" id="CHEBI:57783"/>
        <dbReference type="ChEBI" id="CHEBI:64076"/>
        <dbReference type="ChEBI" id="CHEBI:456215"/>
        <dbReference type="ChEBI" id="CHEBI:456216"/>
        <dbReference type="EC" id="4.2.1.136"/>
    </reaction>
</comment>
<reference evidence="23" key="2">
    <citation type="submission" date="2021-04" db="EMBL/GenBank/DDBJ databases">
        <authorList>
            <person name="Gilroy R."/>
        </authorList>
    </citation>
    <scope>NUCLEOTIDE SEQUENCE</scope>
    <source>
        <strain evidence="23">ChiSxjej3B15-24422</strain>
    </source>
</reference>
<comment type="similarity">
    <text evidence="3 19">In the N-terminal section; belongs to the NnrE/AIBP family.</text>
</comment>
<sequence>MREERIREKQLEYLVTAAEMKACDRYTTEGFGMPSLVLMERAALACAQELLSEKRLRGKRTLIAAGCGNNGGDGLAVGRLLMQEGFPVDFWLIGERGRCSPETEKQLEILEKYGCAVLDHRSEREYDIIVDAIFGIGLKRPLEGIYAEAVEYVNGSGAFVLSVDIPSGVGADTGRIWGCAVRADVTVTFAFLKRGLLLYPGASCAGRVRLAQIGITEESFQGKLPAAFTFRRNAPLPLPERDPNGNKGTFGKVLLAAGSPGMAGAAVLSARAVLGAGAGMVRVLCGEENRSILQAAAPEAMLALYGEAAGQDGAGPGRMPSDAFRAGPGRTPSDAFRDAQGWADVIAAGCGLGCSREAQELIRLILTEKKKPLVLDADGINILAADRALLDHVCRMREAGGAPLILTPHPGELGRLAQTDMETLLSDPVSVCTEWAGRLNAVVLCKTAATVAADPRGRVYINHSGNSGMATAGSGDVLTGIIAGLLAQGMEPFEAACLGVYLHGLAGDAAAARAGEHAVTAGKLLEALGPVMKAATDARRTGRSAGTVRGADARKVRN</sequence>
<accession>A0A9D1YLG9</accession>
<evidence type="ECO:0000256" key="16">
    <source>
        <dbReference type="ARBA" id="ARBA00049209"/>
    </source>
</evidence>
<comment type="subunit">
    <text evidence="17">Homotetramer.</text>
</comment>
<comment type="cofactor">
    <cofactor evidence="18 19">
        <name>K(+)</name>
        <dbReference type="ChEBI" id="CHEBI:29103"/>
    </cofactor>
    <text evidence="18 19">Binds 1 potassium ion per subunit.</text>
</comment>
<evidence type="ECO:0000256" key="20">
    <source>
        <dbReference type="SAM" id="MobiDB-lite"/>
    </source>
</evidence>
<organism evidence="23 24">
    <name type="scientific">Candidatus Eisenbergiella pullistercoris</name>
    <dbReference type="NCBI Taxonomy" id="2838555"/>
    <lineage>
        <taxon>Bacteria</taxon>
        <taxon>Bacillati</taxon>
        <taxon>Bacillota</taxon>
        <taxon>Clostridia</taxon>
        <taxon>Lachnospirales</taxon>
        <taxon>Lachnospiraceae</taxon>
        <taxon>Eisenbergiella</taxon>
    </lineage>
</organism>
<feature type="binding site" evidence="17">
    <location>
        <position position="475"/>
    </location>
    <ligand>
        <name>AMP</name>
        <dbReference type="ChEBI" id="CHEBI:456215"/>
    </ligand>
</feature>
<evidence type="ECO:0000256" key="3">
    <source>
        <dbReference type="ARBA" id="ARBA00006001"/>
    </source>
</evidence>
<evidence type="ECO:0000256" key="2">
    <source>
        <dbReference type="ARBA" id="ARBA00000909"/>
    </source>
</evidence>
<keyword evidence="12 17" id="KW-0456">Lyase</keyword>
<keyword evidence="9 18" id="KW-0630">Potassium</keyword>
<evidence type="ECO:0000256" key="11">
    <source>
        <dbReference type="ARBA" id="ARBA00023235"/>
    </source>
</evidence>
<dbReference type="EC" id="4.2.1.136" evidence="19"/>
<evidence type="ECO:0000313" key="23">
    <source>
        <dbReference type="EMBL" id="HIY59060.1"/>
    </source>
</evidence>
<dbReference type="Gene3D" id="3.40.50.10260">
    <property type="entry name" value="YjeF N-terminal domain"/>
    <property type="match status" value="1"/>
</dbReference>
<dbReference type="SUPFAM" id="SSF64153">
    <property type="entry name" value="YjeF N-terminal domain-like"/>
    <property type="match status" value="1"/>
</dbReference>
<evidence type="ECO:0000256" key="18">
    <source>
        <dbReference type="HAMAP-Rule" id="MF_01966"/>
    </source>
</evidence>
<keyword evidence="8 17" id="KW-0521">NADP</keyword>
<comment type="similarity">
    <text evidence="4 19">In the C-terminal section; belongs to the NnrD/CARKD family.</text>
</comment>
<comment type="function">
    <text evidence="14 19">Bifunctional enzyme that catalyzes the epimerization of the S- and R-forms of NAD(P)HX and the dehydration of the S-form of NAD(P)HX at the expense of ADP, which is converted to AMP. This allows the repair of both epimers of NAD(P)HX, a damaged form of NAD(P)H that is a result of enzymatic or heat-dependent hydration.</text>
</comment>
<reference evidence="23" key="1">
    <citation type="journal article" date="2021" name="PeerJ">
        <title>Extensive microbial diversity within the chicken gut microbiome revealed by metagenomics and culture.</title>
        <authorList>
            <person name="Gilroy R."/>
            <person name="Ravi A."/>
            <person name="Getino M."/>
            <person name="Pursley I."/>
            <person name="Horton D.L."/>
            <person name="Alikhan N.F."/>
            <person name="Baker D."/>
            <person name="Gharbi K."/>
            <person name="Hall N."/>
            <person name="Watson M."/>
            <person name="Adriaenssens E.M."/>
            <person name="Foster-Nyarko E."/>
            <person name="Jarju S."/>
            <person name="Secka A."/>
            <person name="Antonio M."/>
            <person name="Oren A."/>
            <person name="Chaudhuri R.R."/>
            <person name="La Ragione R."/>
            <person name="Hildebrand F."/>
            <person name="Pallen M.J."/>
        </authorList>
    </citation>
    <scope>NUCLEOTIDE SEQUENCE</scope>
    <source>
        <strain evidence="23">ChiSxjej3B15-24422</strain>
    </source>
</reference>
<proteinExistence type="inferred from homology"/>
<evidence type="ECO:0000256" key="10">
    <source>
        <dbReference type="ARBA" id="ARBA00023027"/>
    </source>
</evidence>
<dbReference type="InterPro" id="IPR036652">
    <property type="entry name" value="YjeF_N_dom_sf"/>
</dbReference>
<dbReference type="InterPro" id="IPR004443">
    <property type="entry name" value="YjeF_N_dom"/>
</dbReference>
<dbReference type="NCBIfam" id="TIGR00197">
    <property type="entry name" value="yjeF_nterm"/>
    <property type="match status" value="1"/>
</dbReference>
<dbReference type="PROSITE" id="PS01050">
    <property type="entry name" value="YJEF_C_2"/>
    <property type="match status" value="1"/>
</dbReference>
<feature type="binding site" evidence="18">
    <location>
        <position position="146"/>
    </location>
    <ligand>
        <name>(6S)-NADPHX</name>
        <dbReference type="ChEBI" id="CHEBI:64076"/>
    </ligand>
</feature>
<feature type="binding site" evidence="17">
    <location>
        <begin position="446"/>
        <end position="450"/>
    </location>
    <ligand>
        <name>AMP</name>
        <dbReference type="ChEBI" id="CHEBI:456215"/>
    </ligand>
</feature>
<name>A0A9D1YLG9_9FIRM</name>
<evidence type="ECO:0000256" key="19">
    <source>
        <dbReference type="PIRNR" id="PIRNR017184"/>
    </source>
</evidence>
<evidence type="ECO:0000256" key="7">
    <source>
        <dbReference type="ARBA" id="ARBA00022840"/>
    </source>
</evidence>
<feature type="binding site" evidence="18">
    <location>
        <position position="167"/>
    </location>
    <ligand>
        <name>K(+)</name>
        <dbReference type="ChEBI" id="CHEBI:29103"/>
    </ligand>
</feature>
<feature type="region of interest" description="Disordered" evidence="20">
    <location>
        <begin position="538"/>
        <end position="558"/>
    </location>
</feature>
<dbReference type="GO" id="GO:0110051">
    <property type="term" value="P:metabolite repair"/>
    <property type="evidence" value="ECO:0007669"/>
    <property type="project" value="TreeGrafter"/>
</dbReference>
<feature type="domain" description="YjeF N-terminal" evidence="22">
    <location>
        <begin position="20"/>
        <end position="221"/>
    </location>
</feature>
<dbReference type="HAMAP" id="MF_01965">
    <property type="entry name" value="NADHX_dehydratase"/>
    <property type="match status" value="1"/>
</dbReference>
<comment type="catalytic activity">
    <reaction evidence="15 17 19">
        <text>(6S)-NADHX + ADP = AMP + phosphate + NADH + H(+)</text>
        <dbReference type="Rhea" id="RHEA:32223"/>
        <dbReference type="ChEBI" id="CHEBI:15378"/>
        <dbReference type="ChEBI" id="CHEBI:43474"/>
        <dbReference type="ChEBI" id="CHEBI:57945"/>
        <dbReference type="ChEBI" id="CHEBI:64074"/>
        <dbReference type="ChEBI" id="CHEBI:456215"/>
        <dbReference type="ChEBI" id="CHEBI:456216"/>
        <dbReference type="EC" id="4.2.1.136"/>
    </reaction>
</comment>
<dbReference type="PIRSF" id="PIRSF017184">
    <property type="entry name" value="Nnr"/>
    <property type="match status" value="1"/>
</dbReference>
<dbReference type="GO" id="GO:0046496">
    <property type="term" value="P:nicotinamide nucleotide metabolic process"/>
    <property type="evidence" value="ECO:0007669"/>
    <property type="project" value="UniProtKB-UniRule"/>
</dbReference>
<dbReference type="InterPro" id="IPR000631">
    <property type="entry name" value="CARKD"/>
</dbReference>
<dbReference type="EMBL" id="DXDD01000001">
    <property type="protein sequence ID" value="HIY59060.1"/>
    <property type="molecule type" value="Genomic_DNA"/>
</dbReference>
<keyword evidence="5 18" id="KW-0479">Metal-binding</keyword>
<dbReference type="Gene3D" id="3.40.1190.20">
    <property type="match status" value="1"/>
</dbReference>
<feature type="binding site" evidence="18">
    <location>
        <begin position="135"/>
        <end position="141"/>
    </location>
    <ligand>
        <name>(6S)-NADPHX</name>
        <dbReference type="ChEBI" id="CHEBI:64076"/>
    </ligand>
</feature>
<comment type="caution">
    <text evidence="23">The sequence shown here is derived from an EMBL/GenBank/DDBJ whole genome shotgun (WGS) entry which is preliminary data.</text>
</comment>
<dbReference type="InterPro" id="IPR030677">
    <property type="entry name" value="Nnr"/>
</dbReference>
<feature type="binding site" evidence="18">
    <location>
        <position position="164"/>
    </location>
    <ligand>
        <name>(6S)-NADPHX</name>
        <dbReference type="ChEBI" id="CHEBI:64076"/>
    </ligand>
</feature>
<evidence type="ECO:0000256" key="13">
    <source>
        <dbReference type="ARBA" id="ARBA00023268"/>
    </source>
</evidence>
<dbReference type="HAMAP" id="MF_01966">
    <property type="entry name" value="NADHX_epimerase"/>
    <property type="match status" value="1"/>
</dbReference>
<keyword evidence="11 18" id="KW-0413">Isomerase</keyword>
<comment type="function">
    <text evidence="18">Catalyzes the epimerization of the S- and R-forms of NAD(P)HX, a damaged form of NAD(P)H that is a result of enzymatic or heat-dependent hydration. This is a prerequisite for the S-specific NAD(P)H-hydrate dehydratase to allow the repair of both epimers of NAD(P)HX.</text>
</comment>
<dbReference type="PANTHER" id="PTHR12592">
    <property type="entry name" value="ATP-DEPENDENT (S)-NAD(P)H-HYDRATE DEHYDRATASE FAMILY MEMBER"/>
    <property type="match status" value="1"/>
</dbReference>
<gene>
    <name evidence="18" type="primary">nnrE</name>
    <name evidence="17" type="synonym">nnrD</name>
    <name evidence="23" type="ORF">H9831_00025</name>
</gene>
<dbReference type="SUPFAM" id="SSF53613">
    <property type="entry name" value="Ribokinase-like"/>
    <property type="match status" value="1"/>
</dbReference>
<feature type="binding site" evidence="17">
    <location>
        <position position="351"/>
    </location>
    <ligand>
        <name>(6S)-NADPHX</name>
        <dbReference type="ChEBI" id="CHEBI:64076"/>
    </ligand>
</feature>
<protein>
    <recommendedName>
        <fullName evidence="19">Bifunctional NAD(P)H-hydrate repair enzyme</fullName>
    </recommendedName>
    <alternativeName>
        <fullName evidence="19">Nicotinamide nucleotide repair protein</fullName>
    </alternativeName>
    <domain>
        <recommendedName>
            <fullName evidence="19">ADP-dependent (S)-NAD(P)H-hydrate dehydratase</fullName>
            <ecNumber evidence="19">4.2.1.136</ecNumber>
        </recommendedName>
        <alternativeName>
            <fullName evidence="19">ADP-dependent NAD(P)HX dehydratase</fullName>
        </alternativeName>
    </domain>
    <domain>
        <recommendedName>
            <fullName evidence="19">NAD(P)H-hydrate epimerase</fullName>
            <ecNumber evidence="19">5.1.99.6</ecNumber>
        </recommendedName>
    </domain>
</protein>
<feature type="binding site" evidence="18">
    <location>
        <position position="70"/>
    </location>
    <ligand>
        <name>K(+)</name>
        <dbReference type="ChEBI" id="CHEBI:29103"/>
    </ligand>
</feature>
<evidence type="ECO:0000256" key="9">
    <source>
        <dbReference type="ARBA" id="ARBA00022958"/>
    </source>
</evidence>
<keyword evidence="6 17" id="KW-0547">Nucleotide-binding</keyword>
<comment type="similarity">
    <text evidence="17">Belongs to the NnrD/CARKD family.</text>
</comment>
<keyword evidence="10 17" id="KW-0520">NAD</keyword>
<keyword evidence="13" id="KW-0511">Multifunctional enzyme</keyword>
<dbReference type="PROSITE" id="PS51385">
    <property type="entry name" value="YJEF_N"/>
    <property type="match status" value="1"/>
</dbReference>
<dbReference type="Pfam" id="PF03853">
    <property type="entry name" value="YjeF_N"/>
    <property type="match status" value="1"/>
</dbReference>
<comment type="similarity">
    <text evidence="18">Belongs to the NnrE/AIBP family.</text>
</comment>
<dbReference type="NCBIfam" id="TIGR00196">
    <property type="entry name" value="yjeF_cterm"/>
    <property type="match status" value="1"/>
</dbReference>
<dbReference type="GO" id="GO:0052856">
    <property type="term" value="F:NAD(P)HX epimerase activity"/>
    <property type="evidence" value="ECO:0007669"/>
    <property type="project" value="UniProtKB-UniRule"/>
</dbReference>
<dbReference type="EC" id="5.1.99.6" evidence="19"/>
<evidence type="ECO:0000256" key="4">
    <source>
        <dbReference type="ARBA" id="ARBA00009524"/>
    </source>
</evidence>
<evidence type="ECO:0000256" key="5">
    <source>
        <dbReference type="ARBA" id="ARBA00022723"/>
    </source>
</evidence>
<evidence type="ECO:0000256" key="1">
    <source>
        <dbReference type="ARBA" id="ARBA00000013"/>
    </source>
</evidence>